<dbReference type="GeneID" id="64973409"/>
<reference evidence="3" key="1">
    <citation type="submission" date="2021-01" db="EMBL/GenBank/DDBJ databases">
        <authorList>
            <consortium name="Aspergillus puulaauensis MK2 genome sequencing consortium"/>
            <person name="Kazuki M."/>
            <person name="Futagami T."/>
        </authorList>
    </citation>
    <scope>NUCLEOTIDE SEQUENCE</scope>
    <source>
        <strain evidence="3">MK2</strain>
    </source>
</reference>
<feature type="signal peptide" evidence="2">
    <location>
        <begin position="1"/>
        <end position="20"/>
    </location>
</feature>
<proteinExistence type="predicted"/>
<feature type="transmembrane region" description="Helical" evidence="1">
    <location>
        <begin position="47"/>
        <end position="66"/>
    </location>
</feature>
<organism evidence="3 4">
    <name type="scientific">Aspergillus puulaauensis</name>
    <dbReference type="NCBI Taxonomy" id="1220207"/>
    <lineage>
        <taxon>Eukaryota</taxon>
        <taxon>Fungi</taxon>
        <taxon>Dikarya</taxon>
        <taxon>Ascomycota</taxon>
        <taxon>Pezizomycotina</taxon>
        <taxon>Eurotiomycetes</taxon>
        <taxon>Eurotiomycetidae</taxon>
        <taxon>Eurotiales</taxon>
        <taxon>Aspergillaceae</taxon>
        <taxon>Aspergillus</taxon>
    </lineage>
</organism>
<feature type="chain" id="PRO_5030614472" evidence="2">
    <location>
        <begin position="21"/>
        <end position="150"/>
    </location>
</feature>
<evidence type="ECO:0000256" key="2">
    <source>
        <dbReference type="SAM" id="SignalP"/>
    </source>
</evidence>
<reference evidence="3" key="2">
    <citation type="submission" date="2021-02" db="EMBL/GenBank/DDBJ databases">
        <title>Aspergillus puulaauensis MK2 genome sequence.</title>
        <authorList>
            <person name="Futagami T."/>
            <person name="Mori K."/>
            <person name="Kadooka C."/>
            <person name="Tanaka T."/>
        </authorList>
    </citation>
    <scope>NUCLEOTIDE SEQUENCE</scope>
    <source>
        <strain evidence="3">MK2</strain>
    </source>
</reference>
<accession>A0A7R7XLD9</accession>
<dbReference type="RefSeq" id="XP_041555598.1">
    <property type="nucleotide sequence ID" value="XM_041702855.1"/>
</dbReference>
<dbReference type="EMBL" id="AP024445">
    <property type="protein sequence ID" value="BCS23404.1"/>
    <property type="molecule type" value="Genomic_DNA"/>
</dbReference>
<gene>
    <name evidence="3" type="ORF">APUU_31629A</name>
</gene>
<keyword evidence="1" id="KW-1133">Transmembrane helix</keyword>
<protein>
    <submittedName>
        <fullName evidence="3">Uncharacterized protein</fullName>
    </submittedName>
</protein>
<keyword evidence="1" id="KW-0812">Transmembrane</keyword>
<feature type="transmembrane region" description="Helical" evidence="1">
    <location>
        <begin position="128"/>
        <end position="149"/>
    </location>
</feature>
<evidence type="ECO:0000313" key="4">
    <source>
        <dbReference type="Proteomes" id="UP000654913"/>
    </source>
</evidence>
<evidence type="ECO:0000313" key="3">
    <source>
        <dbReference type="EMBL" id="BCS23404.1"/>
    </source>
</evidence>
<keyword evidence="1" id="KW-0472">Membrane</keyword>
<keyword evidence="4" id="KW-1185">Reference proteome</keyword>
<keyword evidence="2" id="KW-0732">Signal</keyword>
<dbReference type="KEGG" id="apuu:APUU_31629A"/>
<sequence length="150" mass="16318">MTTLLKTIPVSLLSVLLAHAAFSRFSHGKFAPWWYAFQIYHAPDDGSTAAIITPYIDLLISVVLLFGRQSLRISAAAVSLLFFVIGLAMQVAAGKKYIGDVALVVLGITAVWGILTTSEETRGNQASAFSRGFWVISISAVLFQLFIAFY</sequence>
<feature type="transmembrane region" description="Helical" evidence="1">
    <location>
        <begin position="73"/>
        <end position="91"/>
    </location>
</feature>
<dbReference type="OrthoDB" id="2991872at2759"/>
<evidence type="ECO:0000256" key="1">
    <source>
        <dbReference type="SAM" id="Phobius"/>
    </source>
</evidence>
<name>A0A7R7XLD9_9EURO</name>
<feature type="transmembrane region" description="Helical" evidence="1">
    <location>
        <begin position="97"/>
        <end position="116"/>
    </location>
</feature>
<dbReference type="Proteomes" id="UP000654913">
    <property type="component" value="Chromosome 3"/>
</dbReference>
<dbReference type="AlphaFoldDB" id="A0A7R7XLD9"/>